<proteinExistence type="predicted"/>
<evidence type="ECO:0000313" key="1">
    <source>
        <dbReference type="EMBL" id="KAK9671868.1"/>
    </source>
</evidence>
<dbReference type="AlphaFoldDB" id="A0AAW1H6V1"/>
<keyword evidence="2" id="KW-1185">Reference proteome</keyword>
<name>A0AAW1H6V1_SAPOF</name>
<gene>
    <name evidence="1" type="ORF">RND81_12G060000</name>
</gene>
<dbReference type="Proteomes" id="UP001443914">
    <property type="component" value="Unassembled WGS sequence"/>
</dbReference>
<protein>
    <recommendedName>
        <fullName evidence="3">Reverse transcriptase</fullName>
    </recommendedName>
</protein>
<evidence type="ECO:0008006" key="3">
    <source>
        <dbReference type="Google" id="ProtNLM"/>
    </source>
</evidence>
<dbReference type="PANTHER" id="PTHR33116:SF86">
    <property type="entry name" value="REVERSE TRANSCRIPTASE DOMAIN-CONTAINING PROTEIN"/>
    <property type="match status" value="1"/>
</dbReference>
<organism evidence="1 2">
    <name type="scientific">Saponaria officinalis</name>
    <name type="common">Common soapwort</name>
    <name type="synonym">Lychnis saponaria</name>
    <dbReference type="NCBI Taxonomy" id="3572"/>
    <lineage>
        <taxon>Eukaryota</taxon>
        <taxon>Viridiplantae</taxon>
        <taxon>Streptophyta</taxon>
        <taxon>Embryophyta</taxon>
        <taxon>Tracheophyta</taxon>
        <taxon>Spermatophyta</taxon>
        <taxon>Magnoliopsida</taxon>
        <taxon>eudicotyledons</taxon>
        <taxon>Gunneridae</taxon>
        <taxon>Pentapetalae</taxon>
        <taxon>Caryophyllales</taxon>
        <taxon>Caryophyllaceae</taxon>
        <taxon>Caryophylleae</taxon>
        <taxon>Saponaria</taxon>
    </lineage>
</organism>
<sequence>MIIDMSKKVIFAMIKDGIWKKLQGWKEKFLSKIGKEVLIKVVIKSIPTYMMSIFRVPSEIITEIQSIIARFWWGAKGEERKLYWFGREHLCKPNSMGGMGFRNMKVFNEALLAKQVWRLLKPNYMLLFNSLKARYFKHTTVLEAAQGWNPSYTWRSSWRSKSLLLEGLKWRVGNRLNLHIWEDAWVPRPSSTLVPALRHDSDMDLRVVDLILNSPGRWNMDLLELTFEPGDVDTQMLNYIGGLIDWVFSRRRPRII</sequence>
<evidence type="ECO:0000313" key="2">
    <source>
        <dbReference type="Proteomes" id="UP001443914"/>
    </source>
</evidence>
<dbReference type="EMBL" id="JBDFQZ010000012">
    <property type="protein sequence ID" value="KAK9671868.1"/>
    <property type="molecule type" value="Genomic_DNA"/>
</dbReference>
<dbReference type="PANTHER" id="PTHR33116">
    <property type="entry name" value="REVERSE TRANSCRIPTASE ZINC-BINDING DOMAIN-CONTAINING PROTEIN-RELATED-RELATED"/>
    <property type="match status" value="1"/>
</dbReference>
<comment type="caution">
    <text evidence="1">The sequence shown here is derived from an EMBL/GenBank/DDBJ whole genome shotgun (WGS) entry which is preliminary data.</text>
</comment>
<reference evidence="1" key="1">
    <citation type="submission" date="2024-03" db="EMBL/GenBank/DDBJ databases">
        <title>WGS assembly of Saponaria officinalis var. Norfolk2.</title>
        <authorList>
            <person name="Jenkins J."/>
            <person name="Shu S."/>
            <person name="Grimwood J."/>
            <person name="Barry K."/>
            <person name="Goodstein D."/>
            <person name="Schmutz J."/>
            <person name="Leebens-Mack J."/>
            <person name="Osbourn A."/>
        </authorList>
    </citation>
    <scope>NUCLEOTIDE SEQUENCE [LARGE SCALE GENOMIC DNA]</scope>
    <source>
        <strain evidence="1">JIC</strain>
    </source>
</reference>
<accession>A0AAW1H6V1</accession>